<dbReference type="PRINTS" id="PR00080">
    <property type="entry name" value="SDRFAMILY"/>
</dbReference>
<gene>
    <name evidence="4" type="ORF">E0E05_11405</name>
</gene>
<dbReference type="PANTHER" id="PTHR43639">
    <property type="entry name" value="OXIDOREDUCTASE, SHORT-CHAIN DEHYDROGENASE/REDUCTASE FAMILY (AFU_ORTHOLOGUE AFUA_5G02870)"/>
    <property type="match status" value="1"/>
</dbReference>
<dbReference type="Proteomes" id="UP000293719">
    <property type="component" value="Chromosome"/>
</dbReference>
<feature type="domain" description="Ketoreductase" evidence="3">
    <location>
        <begin position="7"/>
        <end position="189"/>
    </location>
</feature>
<dbReference type="PROSITE" id="PS00061">
    <property type="entry name" value="ADH_SHORT"/>
    <property type="match status" value="1"/>
</dbReference>
<dbReference type="InterPro" id="IPR002347">
    <property type="entry name" value="SDR_fam"/>
</dbReference>
<dbReference type="SUPFAM" id="SSF51735">
    <property type="entry name" value="NAD(P)-binding Rossmann-fold domains"/>
    <property type="match status" value="1"/>
</dbReference>
<accession>A0A4P6V7M0</accession>
<dbReference type="Gene3D" id="3.40.50.720">
    <property type="entry name" value="NAD(P)-binding Rossmann-like Domain"/>
    <property type="match status" value="1"/>
</dbReference>
<dbReference type="InterPro" id="IPR057326">
    <property type="entry name" value="KR_dom"/>
</dbReference>
<comment type="similarity">
    <text evidence="1">Belongs to the short-chain dehydrogenases/reductases (SDR) family.</text>
</comment>
<dbReference type="InterPro" id="IPR020904">
    <property type="entry name" value="Sc_DH/Rdtase_CS"/>
</dbReference>
<dbReference type="PRINTS" id="PR00081">
    <property type="entry name" value="GDHRDH"/>
</dbReference>
<dbReference type="GO" id="GO:0047936">
    <property type="term" value="F:glucose 1-dehydrogenase [NAD(P)+] activity"/>
    <property type="evidence" value="ECO:0007669"/>
    <property type="project" value="UniProtKB-EC"/>
</dbReference>
<protein>
    <submittedName>
        <fullName evidence="4">Glucose 1-dehydrogenase</fullName>
        <ecNumber evidence="4">1.1.1.47</ecNumber>
    </submittedName>
</protein>
<dbReference type="PANTHER" id="PTHR43639:SF1">
    <property type="entry name" value="SHORT-CHAIN DEHYDROGENASE_REDUCTASE FAMILY PROTEIN"/>
    <property type="match status" value="1"/>
</dbReference>
<dbReference type="OrthoDB" id="9803333at2"/>
<dbReference type="AlphaFoldDB" id="A0A4P6V7M0"/>
<keyword evidence="2 4" id="KW-0560">Oxidoreductase</keyword>
<dbReference type="SMART" id="SM00822">
    <property type="entry name" value="PKS_KR"/>
    <property type="match status" value="1"/>
</dbReference>
<dbReference type="EC" id="1.1.1.47" evidence="4"/>
<evidence type="ECO:0000313" key="5">
    <source>
        <dbReference type="Proteomes" id="UP000293719"/>
    </source>
</evidence>
<dbReference type="EMBL" id="CP036532">
    <property type="protein sequence ID" value="QBK32370.1"/>
    <property type="molecule type" value="Genomic_DNA"/>
</dbReference>
<dbReference type="Pfam" id="PF13561">
    <property type="entry name" value="adh_short_C2"/>
    <property type="match status" value="1"/>
</dbReference>
<dbReference type="FunFam" id="3.40.50.720:FF:000084">
    <property type="entry name" value="Short-chain dehydrogenase reductase"/>
    <property type="match status" value="1"/>
</dbReference>
<evidence type="ECO:0000256" key="2">
    <source>
        <dbReference type="ARBA" id="ARBA00023002"/>
    </source>
</evidence>
<dbReference type="NCBIfam" id="NF005559">
    <property type="entry name" value="PRK07231.1"/>
    <property type="match status" value="1"/>
</dbReference>
<name>A0A4P6V7M0_9HYPH</name>
<dbReference type="KEGG" id="rpod:E0E05_11405"/>
<evidence type="ECO:0000313" key="4">
    <source>
        <dbReference type="EMBL" id="QBK32370.1"/>
    </source>
</evidence>
<reference evidence="4 5" key="1">
    <citation type="journal article" date="2017" name="Int. J. Syst. Evol. Microbiol.">
        <title>Roseitalea porphyridii gen. nov., sp. nov., isolated from a red alga, and reclassification of Hoeflea suaedae Chung et al. 2013 as Pseudohoeflea suaedae gen. nov., comb. nov.</title>
        <authorList>
            <person name="Hyeon J.W."/>
            <person name="Jeong S.E."/>
            <person name="Baek K."/>
            <person name="Jeon C.O."/>
        </authorList>
    </citation>
    <scope>NUCLEOTIDE SEQUENCE [LARGE SCALE GENOMIC DNA]</scope>
    <source>
        <strain evidence="4 5">MA7-20</strain>
    </source>
</reference>
<dbReference type="InterPro" id="IPR036291">
    <property type="entry name" value="NAD(P)-bd_dom_sf"/>
</dbReference>
<sequence>MLDLSGRTAIVTGASGGIGAGIARRFAEAGANVAVHYRTNEAAADALVGAIREAGGEALAVGADLTAEADCAELLSRVATVFGGVDIVVNNAGIQPVAMFDEIGADDMAAMMAANVTGPFGLIRALAAHMRETGTTKGAAVNIASIEGLNPAPGHSHYAASKAALIMLTRAAALELGPVGLRVNAVSPGLIHRDGIEEGWPEGVERWKAAAPLERLGRPEDIADAALFLASDAARWITGANLVVDGGVTAHPTW</sequence>
<evidence type="ECO:0000256" key="1">
    <source>
        <dbReference type="ARBA" id="ARBA00006484"/>
    </source>
</evidence>
<organism evidence="4 5">
    <name type="scientific">Roseitalea porphyridii</name>
    <dbReference type="NCBI Taxonomy" id="1852022"/>
    <lineage>
        <taxon>Bacteria</taxon>
        <taxon>Pseudomonadati</taxon>
        <taxon>Pseudomonadota</taxon>
        <taxon>Alphaproteobacteria</taxon>
        <taxon>Hyphomicrobiales</taxon>
        <taxon>Ahrensiaceae</taxon>
        <taxon>Roseitalea</taxon>
    </lineage>
</organism>
<evidence type="ECO:0000259" key="3">
    <source>
        <dbReference type="SMART" id="SM00822"/>
    </source>
</evidence>
<proteinExistence type="inferred from homology"/>
<keyword evidence="5" id="KW-1185">Reference proteome</keyword>